<proteinExistence type="predicted"/>
<evidence type="ECO:0000259" key="3">
    <source>
        <dbReference type="PROSITE" id="PS51864"/>
    </source>
</evidence>
<comment type="cofactor">
    <cofactor evidence="2">
        <name>Zn(2+)</name>
        <dbReference type="ChEBI" id="CHEBI:29105"/>
    </cofactor>
    <text evidence="2">Binds 1 zinc ion per subunit.</text>
</comment>
<protein>
    <recommendedName>
        <fullName evidence="2">Metalloendopeptidase</fullName>
        <ecNumber evidence="2">3.4.24.-</ecNumber>
    </recommendedName>
</protein>
<comment type="caution">
    <text evidence="1">Lacks conserved residue(s) required for the propagation of feature annotation.</text>
</comment>
<dbReference type="EC" id="3.4.24.-" evidence="2"/>
<dbReference type="Proteomes" id="UP001642540">
    <property type="component" value="Unassembled WGS sequence"/>
</dbReference>
<evidence type="ECO:0000256" key="1">
    <source>
        <dbReference type="PROSITE-ProRule" id="PRU01211"/>
    </source>
</evidence>
<evidence type="ECO:0000313" key="4">
    <source>
        <dbReference type="EMBL" id="CAL8108045.1"/>
    </source>
</evidence>
<dbReference type="InterPro" id="IPR024079">
    <property type="entry name" value="MetalloPept_cat_dom_sf"/>
</dbReference>
<comment type="caution">
    <text evidence="4">The sequence shown here is derived from an EMBL/GenBank/DDBJ whole genome shotgun (WGS) entry which is preliminary data.</text>
</comment>
<evidence type="ECO:0000313" key="5">
    <source>
        <dbReference type="Proteomes" id="UP001642540"/>
    </source>
</evidence>
<dbReference type="InterPro" id="IPR001506">
    <property type="entry name" value="Peptidase_M12A"/>
</dbReference>
<feature type="domain" description="Peptidase M12A" evidence="3">
    <location>
        <begin position="33"/>
        <end position="219"/>
    </location>
</feature>
<dbReference type="PANTHER" id="PTHR10127:SF850">
    <property type="entry name" value="METALLOENDOPEPTIDASE"/>
    <property type="match status" value="1"/>
</dbReference>
<dbReference type="PRINTS" id="PR00480">
    <property type="entry name" value="ASTACIN"/>
</dbReference>
<dbReference type="InterPro" id="IPR006616">
    <property type="entry name" value="DM9_repeat"/>
</dbReference>
<accession>A0ABP1QM27</accession>
<sequence>MVSESNSKSSQSLIFHLLFYFFAVKSCESLNIQAGVKWPNGVVPYKLHNSLTLKDMSEFKKAIDEYHSKTCIKFQPWKEGDVDFVSIEIDNNVTCGSSSTQSCKIGGYQYARFNGDVNCRKSQIILQSLGLTLCLGYEQQRNDRDDYVTFKESCDSIPVKNESNRQLGIYDYASKWHQSCNTCKGGWPTILNVTTCGIQRAGALSRTDVDGLNELYNCSGCKRHRWRPIENLTHEDRSNMYNFNYGTLDSPIYPCRAGILGSILVGKYDDLTKHCYISYFGGKLHIIKGNFEVLTIPGGTNEECSNYKVVYVNRTEPVLTTTMVPGGASVKYNTWKSYIAYANYLNSTNGYTIGNAWLEKGHGWKFNAEVVVGVDTEAVAIKARHFSVLTCDIDTTCILKKLLDERRSYK</sequence>
<dbReference type="EMBL" id="CAXLJM020000039">
    <property type="protein sequence ID" value="CAL8108045.1"/>
    <property type="molecule type" value="Genomic_DNA"/>
</dbReference>
<dbReference type="PROSITE" id="PS51864">
    <property type="entry name" value="ASTACIN"/>
    <property type="match status" value="1"/>
</dbReference>
<keyword evidence="2" id="KW-0732">Signal</keyword>
<keyword evidence="2" id="KW-0482">Metalloprotease</keyword>
<dbReference type="Pfam" id="PF01400">
    <property type="entry name" value="Astacin"/>
    <property type="match status" value="1"/>
</dbReference>
<dbReference type="SUPFAM" id="SSF55486">
    <property type="entry name" value="Metalloproteases ('zincins'), catalytic domain"/>
    <property type="match status" value="1"/>
</dbReference>
<dbReference type="SMART" id="SM00235">
    <property type="entry name" value="ZnMc"/>
    <property type="match status" value="1"/>
</dbReference>
<dbReference type="Gene3D" id="3.40.390.10">
    <property type="entry name" value="Collagenase (Catalytic Domain)"/>
    <property type="match status" value="1"/>
</dbReference>
<name>A0ABP1QM27_9HEXA</name>
<dbReference type="PANTHER" id="PTHR10127">
    <property type="entry name" value="DISCOIDIN, CUB, EGF, LAMININ , AND ZINC METALLOPROTEASE DOMAIN CONTAINING"/>
    <property type="match status" value="1"/>
</dbReference>
<dbReference type="InterPro" id="IPR006026">
    <property type="entry name" value="Peptidase_Metallo"/>
</dbReference>
<keyword evidence="2" id="KW-0479">Metal-binding</keyword>
<gene>
    <name evidence="4" type="ORF">ODALV1_LOCUS12855</name>
</gene>
<reference evidence="4 5" key="1">
    <citation type="submission" date="2024-08" db="EMBL/GenBank/DDBJ databases">
        <authorList>
            <person name="Cucini C."/>
            <person name="Frati F."/>
        </authorList>
    </citation>
    <scope>NUCLEOTIDE SEQUENCE [LARGE SCALE GENOMIC DNA]</scope>
</reference>
<keyword evidence="2" id="KW-0862">Zinc</keyword>
<keyword evidence="2" id="KW-0645">Protease</keyword>
<feature type="chain" id="PRO_5044974511" description="Metalloendopeptidase" evidence="2">
    <location>
        <begin position="30"/>
        <end position="410"/>
    </location>
</feature>
<dbReference type="Pfam" id="PF11901">
    <property type="entry name" value="DM9"/>
    <property type="match status" value="1"/>
</dbReference>
<feature type="signal peptide" evidence="2">
    <location>
        <begin position="1"/>
        <end position="29"/>
    </location>
</feature>
<organism evidence="4 5">
    <name type="scientific">Orchesella dallaii</name>
    <dbReference type="NCBI Taxonomy" id="48710"/>
    <lineage>
        <taxon>Eukaryota</taxon>
        <taxon>Metazoa</taxon>
        <taxon>Ecdysozoa</taxon>
        <taxon>Arthropoda</taxon>
        <taxon>Hexapoda</taxon>
        <taxon>Collembola</taxon>
        <taxon>Entomobryomorpha</taxon>
        <taxon>Entomobryoidea</taxon>
        <taxon>Orchesellidae</taxon>
        <taxon>Orchesellinae</taxon>
        <taxon>Orchesella</taxon>
    </lineage>
</organism>
<keyword evidence="5" id="KW-1185">Reference proteome</keyword>
<keyword evidence="2" id="KW-0378">Hydrolase</keyword>
<evidence type="ECO:0000256" key="2">
    <source>
        <dbReference type="RuleBase" id="RU361183"/>
    </source>
</evidence>